<dbReference type="EMBL" id="JBFXLT010000058">
    <property type="protein sequence ID" value="KAL2811430.1"/>
    <property type="molecule type" value="Genomic_DNA"/>
</dbReference>
<dbReference type="Proteomes" id="UP001610334">
    <property type="component" value="Unassembled WGS sequence"/>
</dbReference>
<gene>
    <name evidence="1" type="ORF">BJX63DRAFT_399247</name>
</gene>
<sequence>MSTFASLEYTIFRILFAAIKKRINILLHWKPLFYLACHLIFNVSQTNILTYLTEHHHGLLWATPRLTSTA</sequence>
<proteinExistence type="predicted"/>
<accession>A0ABR4H7J8</accession>
<protein>
    <submittedName>
        <fullName evidence="1">Uncharacterized protein</fullName>
    </submittedName>
</protein>
<name>A0ABR4H7J8_9EURO</name>
<evidence type="ECO:0000313" key="2">
    <source>
        <dbReference type="Proteomes" id="UP001610334"/>
    </source>
</evidence>
<comment type="caution">
    <text evidence="1">The sequence shown here is derived from an EMBL/GenBank/DDBJ whole genome shotgun (WGS) entry which is preliminary data.</text>
</comment>
<evidence type="ECO:0000313" key="1">
    <source>
        <dbReference type="EMBL" id="KAL2811430.1"/>
    </source>
</evidence>
<reference evidence="1 2" key="1">
    <citation type="submission" date="2024-07" db="EMBL/GenBank/DDBJ databases">
        <title>Section-level genome sequencing and comparative genomics of Aspergillus sections Usti and Cavernicolus.</title>
        <authorList>
            <consortium name="Lawrence Berkeley National Laboratory"/>
            <person name="Nybo J.L."/>
            <person name="Vesth T.C."/>
            <person name="Theobald S."/>
            <person name="Frisvad J.C."/>
            <person name="Larsen T.O."/>
            <person name="Kjaerboelling I."/>
            <person name="Rothschild-Mancinelli K."/>
            <person name="Lyhne E.K."/>
            <person name="Kogle M.E."/>
            <person name="Barry K."/>
            <person name="Clum A."/>
            <person name="Na H."/>
            <person name="Ledsgaard L."/>
            <person name="Lin J."/>
            <person name="Lipzen A."/>
            <person name="Kuo A."/>
            <person name="Riley R."/>
            <person name="Mondo S."/>
            <person name="Labutti K."/>
            <person name="Haridas S."/>
            <person name="Pangalinan J."/>
            <person name="Salamov A.A."/>
            <person name="Simmons B.A."/>
            <person name="Magnuson J.K."/>
            <person name="Chen J."/>
            <person name="Drula E."/>
            <person name="Henrissat B."/>
            <person name="Wiebenga A."/>
            <person name="Lubbers R.J."/>
            <person name="Gomes A.C."/>
            <person name="Makela M.R."/>
            <person name="Stajich J."/>
            <person name="Grigoriev I.V."/>
            <person name="Mortensen U.H."/>
            <person name="De Vries R.P."/>
            <person name="Baker S.E."/>
            <person name="Andersen M.R."/>
        </authorList>
    </citation>
    <scope>NUCLEOTIDE SEQUENCE [LARGE SCALE GENOMIC DNA]</scope>
    <source>
        <strain evidence="1 2">CBS 588.65</strain>
    </source>
</reference>
<organism evidence="1 2">
    <name type="scientific">Aspergillus granulosus</name>
    <dbReference type="NCBI Taxonomy" id="176169"/>
    <lineage>
        <taxon>Eukaryota</taxon>
        <taxon>Fungi</taxon>
        <taxon>Dikarya</taxon>
        <taxon>Ascomycota</taxon>
        <taxon>Pezizomycotina</taxon>
        <taxon>Eurotiomycetes</taxon>
        <taxon>Eurotiomycetidae</taxon>
        <taxon>Eurotiales</taxon>
        <taxon>Aspergillaceae</taxon>
        <taxon>Aspergillus</taxon>
        <taxon>Aspergillus subgen. Nidulantes</taxon>
    </lineage>
</organism>
<keyword evidence="2" id="KW-1185">Reference proteome</keyword>